<gene>
    <name evidence="1" type="ORF">VN97_g12697</name>
</gene>
<feature type="non-terminal residue" evidence="1">
    <location>
        <position position="1"/>
    </location>
</feature>
<organism evidence="1 2">
    <name type="scientific">Penicillium thymicola</name>
    <dbReference type="NCBI Taxonomy" id="293382"/>
    <lineage>
        <taxon>Eukaryota</taxon>
        <taxon>Fungi</taxon>
        <taxon>Dikarya</taxon>
        <taxon>Ascomycota</taxon>
        <taxon>Pezizomycotina</taxon>
        <taxon>Eurotiomycetes</taxon>
        <taxon>Eurotiomycetidae</taxon>
        <taxon>Eurotiales</taxon>
        <taxon>Aspergillaceae</taxon>
        <taxon>Penicillium</taxon>
    </lineage>
</organism>
<reference evidence="1" key="2">
    <citation type="journal article" date="2016" name="Fungal Biol.">
        <title>Ochratoxin A production by Penicillium thymicola.</title>
        <authorList>
            <person name="Nguyen H.D.T."/>
            <person name="McMullin D.R."/>
            <person name="Ponomareva E."/>
            <person name="Riley R."/>
            <person name="Pomraning K.R."/>
            <person name="Baker S.E."/>
            <person name="Seifert K.A."/>
        </authorList>
    </citation>
    <scope>NUCLEOTIDE SEQUENCE</scope>
    <source>
        <strain evidence="1">DAOM 180753</strain>
    </source>
</reference>
<comment type="caution">
    <text evidence="1">The sequence shown here is derived from an EMBL/GenBank/DDBJ whole genome shotgun (WGS) entry which is preliminary data.</text>
</comment>
<name>A0AAI9T534_PENTH</name>
<evidence type="ECO:0000313" key="1">
    <source>
        <dbReference type="EMBL" id="KAJ9480827.1"/>
    </source>
</evidence>
<evidence type="ECO:0000313" key="2">
    <source>
        <dbReference type="Proteomes" id="UP001227192"/>
    </source>
</evidence>
<accession>A0AAI9T534</accession>
<dbReference type="Proteomes" id="UP001227192">
    <property type="component" value="Unassembled WGS sequence"/>
</dbReference>
<sequence>LGFDRRLRRAEGVVGDLDARAELVLSGESSGWHDRRAADRVTGALYPSGVSDGSDIEGVGDITRGVAGTGFGEDISGTLNLKAGSDAALTTPKGDRVQISVLSQSNMPRRINGLVNRAMMAVRKHVTVLYR</sequence>
<reference evidence="1" key="1">
    <citation type="submission" date="2015-06" db="EMBL/GenBank/DDBJ databases">
        <authorList>
            <person name="Nguyen H."/>
        </authorList>
    </citation>
    <scope>NUCLEOTIDE SEQUENCE</scope>
    <source>
        <strain evidence="1">DAOM 180753</strain>
    </source>
</reference>
<proteinExistence type="predicted"/>
<dbReference type="EMBL" id="LACB01001068">
    <property type="protein sequence ID" value="KAJ9480827.1"/>
    <property type="molecule type" value="Genomic_DNA"/>
</dbReference>
<dbReference type="AlphaFoldDB" id="A0AAI9T534"/>
<keyword evidence="2" id="KW-1185">Reference proteome</keyword>
<protein>
    <submittedName>
        <fullName evidence="1">Uncharacterized protein</fullName>
    </submittedName>
</protein>